<dbReference type="OrthoDB" id="964821at2"/>
<keyword evidence="3" id="KW-1185">Reference proteome</keyword>
<accession>A0A7J5AFH5</accession>
<dbReference type="RefSeq" id="WP_151107474.1">
    <property type="nucleotide sequence ID" value="NZ_WAEM01000003.1"/>
</dbReference>
<dbReference type="Proteomes" id="UP000490922">
    <property type="component" value="Unassembled WGS sequence"/>
</dbReference>
<sequence>MKTVSLLLGIICLLAMLVAFIPLLGWLNWIVVPMAVVGLIISSVSNAESGKKICTIVVIVGVIRLAIGGGMF</sequence>
<reference evidence="2 3" key="1">
    <citation type="submission" date="2019-09" db="EMBL/GenBank/DDBJ databases">
        <title>Flavobacterium sp. nov., isolated from glacier ice.</title>
        <authorList>
            <person name="Liu Q."/>
        </authorList>
    </citation>
    <scope>NUCLEOTIDE SEQUENCE [LARGE SCALE GENOMIC DNA]</scope>
    <source>
        <strain evidence="2 3">NBRC 112527</strain>
    </source>
</reference>
<dbReference type="EMBL" id="WAEM01000003">
    <property type="protein sequence ID" value="KAB1156322.1"/>
    <property type="molecule type" value="Genomic_DNA"/>
</dbReference>
<gene>
    <name evidence="2" type="ORF">F6464_09030</name>
</gene>
<keyword evidence="1" id="KW-0812">Transmembrane</keyword>
<feature type="transmembrane region" description="Helical" evidence="1">
    <location>
        <begin position="53"/>
        <end position="71"/>
    </location>
</feature>
<dbReference type="AlphaFoldDB" id="A0A7J5AFH5"/>
<keyword evidence="1" id="KW-0472">Membrane</keyword>
<evidence type="ECO:0000256" key="1">
    <source>
        <dbReference type="SAM" id="Phobius"/>
    </source>
</evidence>
<evidence type="ECO:0000313" key="3">
    <source>
        <dbReference type="Proteomes" id="UP000490922"/>
    </source>
</evidence>
<protein>
    <submittedName>
        <fullName evidence="2">Uncharacterized protein</fullName>
    </submittedName>
</protein>
<comment type="caution">
    <text evidence="2">The sequence shown here is derived from an EMBL/GenBank/DDBJ whole genome shotgun (WGS) entry which is preliminary data.</text>
</comment>
<feature type="transmembrane region" description="Helical" evidence="1">
    <location>
        <begin position="29"/>
        <end position="46"/>
    </location>
</feature>
<keyword evidence="1" id="KW-1133">Transmembrane helix</keyword>
<organism evidence="2 3">
    <name type="scientific">Flavobacterium luteum</name>
    <dbReference type="NCBI Taxonomy" id="2026654"/>
    <lineage>
        <taxon>Bacteria</taxon>
        <taxon>Pseudomonadati</taxon>
        <taxon>Bacteroidota</taxon>
        <taxon>Flavobacteriia</taxon>
        <taxon>Flavobacteriales</taxon>
        <taxon>Flavobacteriaceae</taxon>
        <taxon>Flavobacterium</taxon>
    </lineage>
</organism>
<evidence type="ECO:0000313" key="2">
    <source>
        <dbReference type="EMBL" id="KAB1156322.1"/>
    </source>
</evidence>
<name>A0A7J5AFH5_9FLAO</name>
<proteinExistence type="predicted"/>